<feature type="region of interest" description="Disordered" evidence="1">
    <location>
        <begin position="1"/>
        <end position="45"/>
    </location>
</feature>
<dbReference type="EMBL" id="FNOT01000006">
    <property type="protein sequence ID" value="SDY38557.1"/>
    <property type="molecule type" value="Genomic_DNA"/>
</dbReference>
<dbReference type="Proteomes" id="UP000198921">
    <property type="component" value="Unassembled WGS sequence"/>
</dbReference>
<protein>
    <submittedName>
        <fullName evidence="3">Uncharacterized protein</fullName>
    </submittedName>
</protein>
<dbReference type="AlphaFoldDB" id="A0A1H3JFD3"/>
<proteinExistence type="predicted"/>
<evidence type="ECO:0000256" key="2">
    <source>
        <dbReference type="SAM" id="Phobius"/>
    </source>
</evidence>
<evidence type="ECO:0000313" key="4">
    <source>
        <dbReference type="Proteomes" id="UP000198921"/>
    </source>
</evidence>
<feature type="compositionally biased region" description="Polar residues" evidence="1">
    <location>
        <begin position="1"/>
        <end position="12"/>
    </location>
</feature>
<evidence type="ECO:0000256" key="1">
    <source>
        <dbReference type="SAM" id="MobiDB-lite"/>
    </source>
</evidence>
<accession>A0A1H3JFD3</accession>
<evidence type="ECO:0000313" key="3">
    <source>
        <dbReference type="EMBL" id="SDY38557.1"/>
    </source>
</evidence>
<reference evidence="4" key="1">
    <citation type="submission" date="2016-10" db="EMBL/GenBank/DDBJ databases">
        <authorList>
            <person name="Varghese N."/>
            <person name="Submissions S."/>
        </authorList>
    </citation>
    <scope>NUCLEOTIDE SEQUENCE [LARGE SCALE GENOMIC DNA]</scope>
    <source>
        <strain evidence="4">DSM 45422</strain>
    </source>
</reference>
<feature type="transmembrane region" description="Helical" evidence="2">
    <location>
        <begin position="293"/>
        <end position="317"/>
    </location>
</feature>
<feature type="transmembrane region" description="Helical" evidence="2">
    <location>
        <begin position="261"/>
        <end position="286"/>
    </location>
</feature>
<organism evidence="3 4">
    <name type="scientific">Geodermatophilus africanus</name>
    <dbReference type="NCBI Taxonomy" id="1137993"/>
    <lineage>
        <taxon>Bacteria</taxon>
        <taxon>Bacillati</taxon>
        <taxon>Actinomycetota</taxon>
        <taxon>Actinomycetes</taxon>
        <taxon>Geodermatophilales</taxon>
        <taxon>Geodermatophilaceae</taxon>
        <taxon>Geodermatophilus</taxon>
    </lineage>
</organism>
<keyword evidence="2" id="KW-0812">Transmembrane</keyword>
<feature type="transmembrane region" description="Helical" evidence="2">
    <location>
        <begin position="234"/>
        <end position="255"/>
    </location>
</feature>
<feature type="transmembrane region" description="Helical" evidence="2">
    <location>
        <begin position="68"/>
        <end position="87"/>
    </location>
</feature>
<sequence length="321" mass="31235">MSPSSPSVTGSRHVTVHTGDAGGSRIRTRGEQRSRSARREDRAPGVCDDRAVTATEAGPGLPARAWHLPTAAGVAVATALLVGTAAAGEPIRLVAVAVLQVALVMAWVPATGIPARAGAPALGLAAAAGADLLLVLPERPEIGSLLAVPGLGLLAAVLHQMLRRAPRTDVVGSLAGVLLLVCALTALAVLLLLPAAGDTPAAVPLLVVGTTLLVVALVDLVLPRPAVAAGVPRGVPALVLGVLAGVAVAVVGSGADDAGALVGAVVAGLALGAVAALVGLAAGYVVAAGLGRAWAATLLQAVLPFAAAAPVAFSVVLQNVL</sequence>
<feature type="transmembrane region" description="Helical" evidence="2">
    <location>
        <begin position="142"/>
        <end position="162"/>
    </location>
</feature>
<feature type="transmembrane region" description="Helical" evidence="2">
    <location>
        <begin position="201"/>
        <end position="222"/>
    </location>
</feature>
<name>A0A1H3JFD3_9ACTN</name>
<keyword evidence="4" id="KW-1185">Reference proteome</keyword>
<keyword evidence="2" id="KW-0472">Membrane</keyword>
<dbReference type="STRING" id="1137993.SAMN05660209_02789"/>
<feature type="transmembrane region" description="Helical" evidence="2">
    <location>
        <begin position="93"/>
        <end position="110"/>
    </location>
</feature>
<gene>
    <name evidence="3" type="ORF">SAMN05660209_02789</name>
</gene>
<feature type="transmembrane region" description="Helical" evidence="2">
    <location>
        <begin position="174"/>
        <end position="195"/>
    </location>
</feature>
<keyword evidence="2" id="KW-1133">Transmembrane helix</keyword>
<feature type="compositionally biased region" description="Basic and acidic residues" evidence="1">
    <location>
        <begin position="28"/>
        <end position="45"/>
    </location>
</feature>